<feature type="repeat" description="WD" evidence="6">
    <location>
        <begin position="562"/>
        <end position="603"/>
    </location>
</feature>
<keyword evidence="4" id="KW-0539">Nucleus</keyword>
<dbReference type="InterPro" id="IPR001680">
    <property type="entry name" value="WD40_rpt"/>
</dbReference>
<feature type="region of interest" description="Disordered" evidence="7">
    <location>
        <begin position="679"/>
        <end position="718"/>
    </location>
</feature>
<keyword evidence="10" id="KW-1185">Reference proteome</keyword>
<evidence type="ECO:0000256" key="7">
    <source>
        <dbReference type="SAM" id="MobiDB-lite"/>
    </source>
</evidence>
<evidence type="ECO:0000256" key="3">
    <source>
        <dbReference type="ARBA" id="ARBA00022737"/>
    </source>
</evidence>
<dbReference type="PRINTS" id="PR00320">
    <property type="entry name" value="GPROTEINBRPT"/>
</dbReference>
<accession>A0ABR3Z2D7</accession>
<reference evidence="9 10" key="1">
    <citation type="journal article" date="2024" name="IMA Fungus">
        <title>IMA Genome - F19 : A genome assembly and annotation guide to empower mycologists, including annotated draft genome sequences of Ceratocystis pirilliformis, Diaporthe australafricana, Fusarium ophioides, Paecilomyces lecythidis, and Sporothrix stenoceras.</title>
        <authorList>
            <person name="Aylward J."/>
            <person name="Wilson A.M."/>
            <person name="Visagie C.M."/>
            <person name="Spraker J."/>
            <person name="Barnes I."/>
            <person name="Buitendag C."/>
            <person name="Ceriani C."/>
            <person name="Del Mar Angel L."/>
            <person name="du Plessis D."/>
            <person name="Fuchs T."/>
            <person name="Gasser K."/>
            <person name="Kramer D."/>
            <person name="Li W."/>
            <person name="Munsamy K."/>
            <person name="Piso A."/>
            <person name="Price J.L."/>
            <person name="Sonnekus B."/>
            <person name="Thomas C."/>
            <person name="van der Nest A."/>
            <person name="van Dijk A."/>
            <person name="van Heerden A."/>
            <person name="van Vuuren N."/>
            <person name="Yilmaz N."/>
            <person name="Duong T.A."/>
            <person name="van der Merwe N.A."/>
            <person name="Wingfield M.J."/>
            <person name="Wingfield B.D."/>
        </authorList>
    </citation>
    <scope>NUCLEOTIDE SEQUENCE [LARGE SCALE GENOMIC DNA]</scope>
    <source>
        <strain evidence="9 10">CMW 5346</strain>
    </source>
</reference>
<dbReference type="Gene3D" id="2.130.10.10">
    <property type="entry name" value="YVTN repeat-like/Quinoprotein amine dehydrogenase"/>
    <property type="match status" value="5"/>
</dbReference>
<comment type="subcellular location">
    <subcellularLocation>
        <location evidence="1">Nucleus</location>
        <location evidence="1">Nucleolus</location>
    </subcellularLocation>
</comment>
<sequence length="1000" mass="107664">MATKLAYKTTFEVDQVIRPIYTGGSVALDNGSRILASTLGEDAVLTDLSTGKLFARIEGDGEPISTLTLTPSASHLVVCSRSLAMRIYALHVSEDLEAVEPTLLRTLKPHATPAVVLAVDRTSTLLATGAADGNIKVWDIRGGFVTHTFRGPSVLVSALHFFEVAATNAGAEVVQDGKKKKNKKAAQQQQIQETAAADETSTRFRLASGSQDGKVRVWDLHKRAVVANLDAHVSDVQAIDYSPAQNVFVTAARDKTMIWWDAKTWTQRRVVPTFELIEAAGFISSDSVDKNTDDDQESGAVTYSAGANGCIRLWETRTGREITAEQTAKSDEESIVAAIFRPAQSTLLCVQMDQTLALYPVPSSKDLLKAFASKSSTGLSPLEPSRRISGTHDDVIDLAFLLPDQSLLALGTNSEDVRIVSVADPATSSTPNSAYFGQDVALLKGHTDIVVTLDVDWSGHWIATGAKDNSARLWRVDQSAAAAGGNKEYSCYAVFAGHAESVGAVALPKAVPEPGTPAFEDPLSHPPQFLVTGSQDLTVKRWDIPRQAPTSSSAQQRALFTRKAHDKDINALDIDAAGQLFASSSQDRTVKIWSVREGEVQGILRGHRRGVWSVKFAPLHTPSLTSDTGTVAGGSRGFVLTGSGDKTVKLWSLADYACLRTFEGHTNSVLKVAWLGNGDNKEEETKEEEEEDAEDDEYMDLDDDEERPSRRNASANRGPAPVLFASAGGDGLVKVWDAASGEAACTLDNHEDRVWALAVRSPAPTAVTSTKKRLPRMFVSGGGDATISFWRDTTASTVAAAAEAAKERVEQEQQLANHMRRGAYREALTLALQLNQPGRLLSVLSQVGEYGANPGVDAALASLTDDQLYLLLLRVRDWNTNGRTATVAQRVLASIVRSYPATRLAGLSRRRHTKPSENGDGPVVDDISAGGVSSSIRGANIKDVLDALLAYTERHYRRMAELLDESYLVDYTLQEMDALQMPGGPTIAGEIEDVAMAGAE</sequence>
<feature type="repeat" description="WD" evidence="6">
    <location>
        <begin position="443"/>
        <end position="484"/>
    </location>
</feature>
<keyword evidence="2 6" id="KW-0853">WD repeat</keyword>
<feature type="domain" description="U3 small nucleolar RNA-associated protein 13 C-terminal" evidence="8">
    <location>
        <begin position="812"/>
        <end position="976"/>
    </location>
</feature>
<dbReference type="Proteomes" id="UP001583186">
    <property type="component" value="Unassembled WGS sequence"/>
</dbReference>
<organism evidence="9 10">
    <name type="scientific">Sporothrix stenoceras</name>
    <dbReference type="NCBI Taxonomy" id="5173"/>
    <lineage>
        <taxon>Eukaryota</taxon>
        <taxon>Fungi</taxon>
        <taxon>Dikarya</taxon>
        <taxon>Ascomycota</taxon>
        <taxon>Pezizomycotina</taxon>
        <taxon>Sordariomycetes</taxon>
        <taxon>Sordariomycetidae</taxon>
        <taxon>Ophiostomatales</taxon>
        <taxon>Ophiostomataceae</taxon>
        <taxon>Sporothrix</taxon>
    </lineage>
</organism>
<protein>
    <submittedName>
        <fullName evidence="9">U3 small nucleolar RNA-associated protein 13</fullName>
    </submittedName>
</protein>
<feature type="repeat" description="WD" evidence="6">
    <location>
        <begin position="723"/>
        <end position="746"/>
    </location>
</feature>
<evidence type="ECO:0000256" key="5">
    <source>
        <dbReference type="ARBA" id="ARBA00037338"/>
    </source>
</evidence>
<dbReference type="CDD" id="cd00200">
    <property type="entry name" value="WD40"/>
    <property type="match status" value="1"/>
</dbReference>
<name>A0ABR3Z2D7_9PEZI</name>
<dbReference type="InterPro" id="IPR020472">
    <property type="entry name" value="WD40_PAC1"/>
</dbReference>
<dbReference type="InterPro" id="IPR011047">
    <property type="entry name" value="Quinoprotein_ADH-like_sf"/>
</dbReference>
<keyword evidence="3" id="KW-0677">Repeat</keyword>
<dbReference type="InterPro" id="IPR015943">
    <property type="entry name" value="WD40/YVTN_repeat-like_dom_sf"/>
</dbReference>
<dbReference type="InterPro" id="IPR019775">
    <property type="entry name" value="WD40_repeat_CS"/>
</dbReference>
<feature type="repeat" description="WD" evidence="6">
    <location>
        <begin position="107"/>
        <end position="148"/>
    </location>
</feature>
<gene>
    <name evidence="9" type="primary">utp13</name>
    <name evidence="9" type="ORF">Sste5346_005741</name>
</gene>
<comment type="caution">
    <text evidence="9">The sequence shown here is derived from an EMBL/GenBank/DDBJ whole genome shotgun (WGS) entry which is preliminary data.</text>
</comment>
<dbReference type="PROSITE" id="PS00678">
    <property type="entry name" value="WD_REPEATS_1"/>
    <property type="match status" value="2"/>
</dbReference>
<evidence type="ECO:0000313" key="9">
    <source>
        <dbReference type="EMBL" id="KAL1894766.1"/>
    </source>
</evidence>
<dbReference type="InterPro" id="IPR013934">
    <property type="entry name" value="Utp13_C"/>
</dbReference>
<dbReference type="SMART" id="SM00320">
    <property type="entry name" value="WD40"/>
    <property type="match status" value="12"/>
</dbReference>
<dbReference type="Pfam" id="PF00400">
    <property type="entry name" value="WD40"/>
    <property type="match status" value="6"/>
</dbReference>
<feature type="compositionally biased region" description="Acidic residues" evidence="7">
    <location>
        <begin position="685"/>
        <end position="706"/>
    </location>
</feature>
<dbReference type="SUPFAM" id="SSF50978">
    <property type="entry name" value="WD40 repeat-like"/>
    <property type="match status" value="1"/>
</dbReference>
<feature type="repeat" description="WD" evidence="6">
    <location>
        <begin position="638"/>
        <end position="661"/>
    </location>
</feature>
<evidence type="ECO:0000256" key="1">
    <source>
        <dbReference type="ARBA" id="ARBA00004604"/>
    </source>
</evidence>
<feature type="region of interest" description="Disordered" evidence="7">
    <location>
        <begin position="906"/>
        <end position="925"/>
    </location>
</feature>
<comment type="function">
    <text evidence="5">Component of the ASTRA complex involved in chromatin remodeling.</text>
</comment>
<dbReference type="Pfam" id="PF08625">
    <property type="entry name" value="Utp13"/>
    <property type="match status" value="1"/>
</dbReference>
<dbReference type="EMBL" id="JAWCUI010000031">
    <property type="protein sequence ID" value="KAL1894766.1"/>
    <property type="molecule type" value="Genomic_DNA"/>
</dbReference>
<evidence type="ECO:0000256" key="2">
    <source>
        <dbReference type="ARBA" id="ARBA00022574"/>
    </source>
</evidence>
<evidence type="ECO:0000256" key="6">
    <source>
        <dbReference type="PROSITE-ProRule" id="PRU00221"/>
    </source>
</evidence>
<feature type="repeat" description="WD" evidence="6">
    <location>
        <begin position="206"/>
        <end position="228"/>
    </location>
</feature>
<feature type="repeat" description="WD" evidence="6">
    <location>
        <begin position="229"/>
        <end position="270"/>
    </location>
</feature>
<dbReference type="PROSITE" id="PS50294">
    <property type="entry name" value="WD_REPEATS_REGION"/>
    <property type="match status" value="4"/>
</dbReference>
<evidence type="ECO:0000313" key="10">
    <source>
        <dbReference type="Proteomes" id="UP001583186"/>
    </source>
</evidence>
<evidence type="ECO:0000259" key="8">
    <source>
        <dbReference type="Pfam" id="PF08625"/>
    </source>
</evidence>
<proteinExistence type="predicted"/>
<evidence type="ECO:0000256" key="4">
    <source>
        <dbReference type="ARBA" id="ARBA00023242"/>
    </source>
</evidence>
<dbReference type="PANTHER" id="PTHR19854:SF15">
    <property type="entry name" value="TRANSDUCIN BETA-LIKE PROTEIN 3"/>
    <property type="match status" value="1"/>
</dbReference>
<dbReference type="SUPFAM" id="SSF50998">
    <property type="entry name" value="Quinoprotein alcohol dehydrogenase-like"/>
    <property type="match status" value="1"/>
</dbReference>
<dbReference type="PROSITE" id="PS50082">
    <property type="entry name" value="WD_REPEATS_2"/>
    <property type="match status" value="7"/>
</dbReference>
<dbReference type="InterPro" id="IPR036322">
    <property type="entry name" value="WD40_repeat_dom_sf"/>
</dbReference>
<dbReference type="PANTHER" id="PTHR19854">
    <property type="entry name" value="TRANSDUCIN BETA-LIKE 3"/>
    <property type="match status" value="1"/>
</dbReference>